<keyword evidence="3" id="KW-1003">Cell membrane</keyword>
<evidence type="ECO:0000313" key="9">
    <source>
        <dbReference type="Proteomes" id="UP000678679"/>
    </source>
</evidence>
<name>A0AAX1N2W5_9BACT</name>
<feature type="transmembrane region" description="Helical" evidence="7">
    <location>
        <begin position="250"/>
        <end position="272"/>
    </location>
</feature>
<keyword evidence="9" id="KW-1185">Reference proteome</keyword>
<feature type="transmembrane region" description="Helical" evidence="7">
    <location>
        <begin position="178"/>
        <end position="196"/>
    </location>
</feature>
<keyword evidence="6 7" id="KW-0472">Membrane</keyword>
<organism evidence="8 9">
    <name type="scientific">Flammeovirga yaeyamensis</name>
    <dbReference type="NCBI Taxonomy" id="367791"/>
    <lineage>
        <taxon>Bacteria</taxon>
        <taxon>Pseudomonadati</taxon>
        <taxon>Bacteroidota</taxon>
        <taxon>Cytophagia</taxon>
        <taxon>Cytophagales</taxon>
        <taxon>Flammeovirgaceae</taxon>
        <taxon>Flammeovirga</taxon>
    </lineage>
</organism>
<dbReference type="GO" id="GO:0005886">
    <property type="term" value="C:plasma membrane"/>
    <property type="evidence" value="ECO:0007669"/>
    <property type="project" value="UniProtKB-SubCell"/>
</dbReference>
<evidence type="ECO:0000256" key="1">
    <source>
        <dbReference type="ARBA" id="ARBA00004651"/>
    </source>
</evidence>
<dbReference type="Proteomes" id="UP000678679">
    <property type="component" value="Chromosome 1"/>
</dbReference>
<feature type="transmembrane region" description="Helical" evidence="7">
    <location>
        <begin position="208"/>
        <end position="230"/>
    </location>
</feature>
<sequence length="476" mass="54320">MKNISKNTSKEIINGSLWLLIQTIGNKATSFVSQIVLAKILMPETFGKMAIILTITNITSFVQQIGLNDILIKRGKSFDLWKNLTQTIALIISILSIVILMIAAKIGSIIYNDYSLLILIPLYSISIPFNALAIIPESKLRIDLKFKAISIIKISETLMLQIFTIIGAYLGLEVYSFILPYIIVGVIKWLMFNYASKNELFFKLKFKYWKYIINDSIYVFLHSFASRITFQADYAILGLFASQNQVGVYYMAYTLSVQVVGFVANNLPQVLFPSLVKLKKNKSDKLYNKYIENSFIITTIIGTPFAMLQFTCAEPIIHFFFDEKWFETIKYIQILSIGMVFRTMSSNWVVPLKSEGNFKKMSKITNISSIIYIIIILILSKKYSTLGTSIGVTLYYFLITPLLLFTSLKNTSDNIIKSVLRIYFPCLIGIIIYLSIYFVLKNTTDNQILLLTINCFLPSISYSLIIFTLRKKLSIS</sequence>
<dbReference type="Pfam" id="PF13440">
    <property type="entry name" value="Polysacc_synt_3"/>
    <property type="match status" value="1"/>
</dbReference>
<dbReference type="PANTHER" id="PTHR30250:SF10">
    <property type="entry name" value="LIPOPOLYSACCHARIDE BIOSYNTHESIS PROTEIN WZXC"/>
    <property type="match status" value="1"/>
</dbReference>
<dbReference type="RefSeq" id="WP_169666249.1">
    <property type="nucleotide sequence ID" value="NZ_CP076132.1"/>
</dbReference>
<proteinExistence type="inferred from homology"/>
<feature type="transmembrane region" description="Helical" evidence="7">
    <location>
        <begin position="88"/>
        <end position="110"/>
    </location>
</feature>
<feature type="transmembrane region" description="Helical" evidence="7">
    <location>
        <begin position="364"/>
        <end position="380"/>
    </location>
</feature>
<dbReference type="InterPro" id="IPR050833">
    <property type="entry name" value="Poly_Biosynth_Transport"/>
</dbReference>
<dbReference type="AlphaFoldDB" id="A0AAX1N2W5"/>
<reference evidence="8 9" key="1">
    <citation type="submission" date="2021-05" db="EMBL/GenBank/DDBJ databases">
        <title>Comparative genomic studies on the polysaccharide-degrading batcterial strains of the Flammeovirga genus.</title>
        <authorList>
            <person name="Zewei F."/>
            <person name="Zheng Z."/>
            <person name="Yu L."/>
            <person name="Ruyue G."/>
            <person name="Yanhong M."/>
            <person name="Yuanyuan C."/>
            <person name="Jingyan G."/>
            <person name="Wenjun H."/>
        </authorList>
    </citation>
    <scope>NUCLEOTIDE SEQUENCE [LARGE SCALE GENOMIC DNA]</scope>
    <source>
        <strain evidence="8 9">NBRC:100898</strain>
    </source>
</reference>
<accession>A0AAX1N2W5</accession>
<evidence type="ECO:0000256" key="2">
    <source>
        <dbReference type="ARBA" id="ARBA00007430"/>
    </source>
</evidence>
<evidence type="ECO:0000256" key="4">
    <source>
        <dbReference type="ARBA" id="ARBA00022692"/>
    </source>
</evidence>
<feature type="transmembrane region" description="Helical" evidence="7">
    <location>
        <begin position="148"/>
        <end position="172"/>
    </location>
</feature>
<evidence type="ECO:0000256" key="7">
    <source>
        <dbReference type="SAM" id="Phobius"/>
    </source>
</evidence>
<evidence type="ECO:0000256" key="6">
    <source>
        <dbReference type="ARBA" id="ARBA00023136"/>
    </source>
</evidence>
<feature type="transmembrane region" description="Helical" evidence="7">
    <location>
        <begin position="420"/>
        <end position="440"/>
    </location>
</feature>
<keyword evidence="5 7" id="KW-1133">Transmembrane helix</keyword>
<protein>
    <submittedName>
        <fullName evidence="8">Oligosaccharide flippase family protein</fullName>
    </submittedName>
</protein>
<evidence type="ECO:0000256" key="3">
    <source>
        <dbReference type="ARBA" id="ARBA00022475"/>
    </source>
</evidence>
<gene>
    <name evidence="8" type="ORF">KMW28_13750</name>
</gene>
<dbReference type="PANTHER" id="PTHR30250">
    <property type="entry name" value="PST FAMILY PREDICTED COLANIC ACID TRANSPORTER"/>
    <property type="match status" value="1"/>
</dbReference>
<feature type="transmembrane region" description="Helical" evidence="7">
    <location>
        <begin position="386"/>
        <end position="408"/>
    </location>
</feature>
<comment type="similarity">
    <text evidence="2">Belongs to the polysaccharide synthase family.</text>
</comment>
<feature type="transmembrane region" description="Helical" evidence="7">
    <location>
        <begin position="116"/>
        <end position="136"/>
    </location>
</feature>
<evidence type="ECO:0000256" key="5">
    <source>
        <dbReference type="ARBA" id="ARBA00022989"/>
    </source>
</evidence>
<feature type="transmembrane region" description="Helical" evidence="7">
    <location>
        <begin position="293"/>
        <end position="311"/>
    </location>
</feature>
<comment type="subcellular location">
    <subcellularLocation>
        <location evidence="1">Cell membrane</location>
        <topology evidence="1">Multi-pass membrane protein</topology>
    </subcellularLocation>
</comment>
<dbReference type="KEGG" id="fya:KMW28_13750"/>
<keyword evidence="4 7" id="KW-0812">Transmembrane</keyword>
<dbReference type="EMBL" id="CP076132">
    <property type="protein sequence ID" value="QWG00716.1"/>
    <property type="molecule type" value="Genomic_DNA"/>
</dbReference>
<evidence type="ECO:0000313" key="8">
    <source>
        <dbReference type="EMBL" id="QWG00716.1"/>
    </source>
</evidence>
<feature type="transmembrane region" description="Helical" evidence="7">
    <location>
        <begin position="446"/>
        <end position="469"/>
    </location>
</feature>